<dbReference type="CDD" id="cd07253">
    <property type="entry name" value="GLOD5"/>
    <property type="match status" value="1"/>
</dbReference>
<dbReference type="InterPro" id="IPR037523">
    <property type="entry name" value="VOC_core"/>
</dbReference>
<dbReference type="OrthoDB" id="5371818at2759"/>
<dbReference type="EMBL" id="CP051139">
    <property type="protein sequence ID" value="QIW95845.1"/>
    <property type="molecule type" value="Genomic_DNA"/>
</dbReference>
<dbReference type="PROSITE" id="PS00934">
    <property type="entry name" value="GLYOXALASE_I_1"/>
    <property type="match status" value="1"/>
</dbReference>
<proteinExistence type="inferred from homology"/>
<evidence type="ECO:0000259" key="3">
    <source>
        <dbReference type="PROSITE" id="PS51819"/>
    </source>
</evidence>
<dbReference type="PANTHER" id="PTHR21366">
    <property type="entry name" value="GLYOXALASE FAMILY PROTEIN"/>
    <property type="match status" value="1"/>
</dbReference>
<dbReference type="Gene3D" id="3.10.180.10">
    <property type="entry name" value="2,3-Dihydroxybiphenyl 1,2-Dioxygenase, domain 1"/>
    <property type="match status" value="1"/>
</dbReference>
<dbReference type="InterPro" id="IPR029068">
    <property type="entry name" value="Glyas_Bleomycin-R_OHBP_Dase"/>
</dbReference>
<feature type="domain" description="VOC" evidence="3">
    <location>
        <begin position="8"/>
        <end position="129"/>
    </location>
</feature>
<dbReference type="InterPro" id="IPR004360">
    <property type="entry name" value="Glyas_Fos-R_dOase_dom"/>
</dbReference>
<evidence type="ECO:0000313" key="5">
    <source>
        <dbReference type="Proteomes" id="UP000503462"/>
    </source>
</evidence>
<dbReference type="PANTHER" id="PTHR21366:SF14">
    <property type="entry name" value="GLYOXALASE DOMAIN-CONTAINING PROTEIN 5"/>
    <property type="match status" value="1"/>
</dbReference>
<accession>A0A6H0XMB2</accession>
<dbReference type="GO" id="GO:0046872">
    <property type="term" value="F:metal ion binding"/>
    <property type="evidence" value="ECO:0007669"/>
    <property type="project" value="UniProtKB-KW"/>
</dbReference>
<dbReference type="AlphaFoldDB" id="A0A6H0XMB2"/>
<comment type="similarity">
    <text evidence="1">Belongs to the glyoxalase I family.</text>
</comment>
<evidence type="ECO:0000256" key="2">
    <source>
        <dbReference type="ARBA" id="ARBA00022723"/>
    </source>
</evidence>
<keyword evidence="2" id="KW-0479">Metal-binding</keyword>
<evidence type="ECO:0000256" key="1">
    <source>
        <dbReference type="ARBA" id="ARBA00010363"/>
    </source>
</evidence>
<reference evidence="4 5" key="1">
    <citation type="journal article" date="2016" name="Sci. Rep.">
        <title>Peltaster fructicola genome reveals evolution from an invasive phytopathogen to an ectophytic parasite.</title>
        <authorList>
            <person name="Xu C."/>
            <person name="Chen H."/>
            <person name="Gleason M.L."/>
            <person name="Xu J.R."/>
            <person name="Liu H."/>
            <person name="Zhang R."/>
            <person name="Sun G."/>
        </authorList>
    </citation>
    <scope>NUCLEOTIDE SEQUENCE [LARGE SCALE GENOMIC DNA]</scope>
    <source>
        <strain evidence="4 5">LNHT1506</strain>
    </source>
</reference>
<dbReference type="Proteomes" id="UP000503462">
    <property type="component" value="Chromosome 1"/>
</dbReference>
<dbReference type="Pfam" id="PF00903">
    <property type="entry name" value="Glyoxalase"/>
    <property type="match status" value="1"/>
</dbReference>
<dbReference type="SUPFAM" id="SSF54593">
    <property type="entry name" value="Glyoxalase/Bleomycin resistance protein/Dihydroxybiphenyl dioxygenase"/>
    <property type="match status" value="1"/>
</dbReference>
<dbReference type="GO" id="GO:0004462">
    <property type="term" value="F:lactoylglutathione lyase activity"/>
    <property type="evidence" value="ECO:0007669"/>
    <property type="project" value="InterPro"/>
</dbReference>
<dbReference type="PROSITE" id="PS51819">
    <property type="entry name" value="VOC"/>
    <property type="match status" value="1"/>
</dbReference>
<dbReference type="InterPro" id="IPR050383">
    <property type="entry name" value="GlyoxalaseI/FosfomycinResist"/>
</dbReference>
<organism evidence="4 5">
    <name type="scientific">Peltaster fructicola</name>
    <dbReference type="NCBI Taxonomy" id="286661"/>
    <lineage>
        <taxon>Eukaryota</taxon>
        <taxon>Fungi</taxon>
        <taxon>Dikarya</taxon>
        <taxon>Ascomycota</taxon>
        <taxon>Pezizomycotina</taxon>
        <taxon>Dothideomycetes</taxon>
        <taxon>Dothideomycetes incertae sedis</taxon>
        <taxon>Peltaster</taxon>
    </lineage>
</organism>
<gene>
    <name evidence="4" type="ORF">AMS68_001363</name>
</gene>
<protein>
    <recommendedName>
        <fullName evidence="3">VOC domain-containing protein</fullName>
    </recommendedName>
</protein>
<evidence type="ECO:0000313" key="4">
    <source>
        <dbReference type="EMBL" id="QIW95845.1"/>
    </source>
</evidence>
<keyword evidence="5" id="KW-1185">Reference proteome</keyword>
<name>A0A6H0XMB2_9PEZI</name>
<dbReference type="InterPro" id="IPR018146">
    <property type="entry name" value="Glyoxalase_1_CS"/>
</dbReference>
<sequence>MSGIKVKALDHVVLTVKSIEATVAFYTERLGMQHEKFVSKGDERHALKFGNQKINLHLSGHEFEPKAGSVQPGSGDLCFITDHPIDDVLAKWQAAGIQVLEDGKVVDRTGAVGKLRSVYCRDPDDNLIE</sequence>